<feature type="modified residue" description="4-aspartylphosphate" evidence="2">
    <location>
        <position position="53"/>
    </location>
</feature>
<dbReference type="SUPFAM" id="SSF52172">
    <property type="entry name" value="CheY-like"/>
    <property type="match status" value="1"/>
</dbReference>
<keyword evidence="5" id="KW-1185">Reference proteome</keyword>
<keyword evidence="1 2" id="KW-0597">Phosphoprotein</keyword>
<evidence type="ECO:0000313" key="4">
    <source>
        <dbReference type="EMBL" id="AIQ69687.1"/>
    </source>
</evidence>
<dbReference type="PANTHER" id="PTHR44591">
    <property type="entry name" value="STRESS RESPONSE REGULATOR PROTEIN 1"/>
    <property type="match status" value="1"/>
</dbReference>
<dbReference type="Gene3D" id="3.40.50.2300">
    <property type="match status" value="1"/>
</dbReference>
<dbReference type="Proteomes" id="UP000029500">
    <property type="component" value="Chromosome"/>
</dbReference>
<dbReference type="STRING" id="189425.PGRAT_20195"/>
<gene>
    <name evidence="4" type="ORF">PGRAT_20195</name>
</gene>
<dbReference type="InterPro" id="IPR001789">
    <property type="entry name" value="Sig_transdc_resp-reg_receiver"/>
</dbReference>
<dbReference type="AlphaFoldDB" id="A0A089M8U8"/>
<dbReference type="EMBL" id="CP009287">
    <property type="protein sequence ID" value="AIQ69687.1"/>
    <property type="molecule type" value="Genomic_DNA"/>
</dbReference>
<evidence type="ECO:0000256" key="1">
    <source>
        <dbReference type="ARBA" id="ARBA00022553"/>
    </source>
</evidence>
<keyword evidence="4" id="KW-0808">Transferase</keyword>
<name>A0A089M8U8_9BACL</name>
<evidence type="ECO:0000256" key="2">
    <source>
        <dbReference type="PROSITE-ProRule" id="PRU00169"/>
    </source>
</evidence>
<evidence type="ECO:0000259" key="3">
    <source>
        <dbReference type="PROSITE" id="PS50110"/>
    </source>
</evidence>
<organism evidence="4 5">
    <name type="scientific">Paenibacillus graminis</name>
    <dbReference type="NCBI Taxonomy" id="189425"/>
    <lineage>
        <taxon>Bacteria</taxon>
        <taxon>Bacillati</taxon>
        <taxon>Bacillota</taxon>
        <taxon>Bacilli</taxon>
        <taxon>Bacillales</taxon>
        <taxon>Paenibacillaceae</taxon>
        <taxon>Paenibacillus</taxon>
    </lineage>
</organism>
<dbReference type="RefSeq" id="WP_025703372.1">
    <property type="nucleotide sequence ID" value="NZ_CP009287.1"/>
</dbReference>
<feature type="domain" description="Response regulatory" evidence="3">
    <location>
        <begin position="3"/>
        <end position="119"/>
    </location>
</feature>
<evidence type="ECO:0000313" key="5">
    <source>
        <dbReference type="Proteomes" id="UP000029500"/>
    </source>
</evidence>
<reference evidence="4 5" key="1">
    <citation type="submission" date="2014-08" db="EMBL/GenBank/DDBJ databases">
        <title>Comparative genomics of the Paenibacillus odorifer group.</title>
        <authorList>
            <person name="den Bakker H.C."/>
            <person name="Tsai Y.-C."/>
            <person name="Martin N."/>
            <person name="Korlach J."/>
            <person name="Wiedmann M."/>
        </authorList>
    </citation>
    <scope>NUCLEOTIDE SEQUENCE [LARGE SCALE GENOMIC DNA]</scope>
    <source>
        <strain evidence="4 5">DSM 15220</strain>
    </source>
</reference>
<dbReference type="PANTHER" id="PTHR44591:SF3">
    <property type="entry name" value="RESPONSE REGULATORY DOMAIN-CONTAINING PROTEIN"/>
    <property type="match status" value="1"/>
</dbReference>
<dbReference type="InterPro" id="IPR050595">
    <property type="entry name" value="Bact_response_regulator"/>
</dbReference>
<dbReference type="InterPro" id="IPR011006">
    <property type="entry name" value="CheY-like_superfamily"/>
</dbReference>
<dbReference type="OrthoDB" id="9797769at2"/>
<dbReference type="KEGG" id="pgm:PGRAT_20195"/>
<dbReference type="GO" id="GO:0000160">
    <property type="term" value="P:phosphorelay signal transduction system"/>
    <property type="evidence" value="ECO:0007669"/>
    <property type="project" value="InterPro"/>
</dbReference>
<dbReference type="SMART" id="SM00448">
    <property type="entry name" value="REC"/>
    <property type="match status" value="1"/>
</dbReference>
<keyword evidence="4" id="KW-0418">Kinase</keyword>
<dbReference type="HOGENOM" id="CLU_000445_69_15_9"/>
<dbReference type="PROSITE" id="PS50110">
    <property type="entry name" value="RESPONSE_REGULATORY"/>
    <property type="match status" value="1"/>
</dbReference>
<accession>A0A089M8U8</accession>
<dbReference type="eggNOG" id="COG0745">
    <property type="taxonomic scope" value="Bacteria"/>
</dbReference>
<proteinExistence type="predicted"/>
<protein>
    <submittedName>
        <fullName evidence="4">Histidine kinase</fullName>
    </submittedName>
</protein>
<dbReference type="GO" id="GO:0016301">
    <property type="term" value="F:kinase activity"/>
    <property type="evidence" value="ECO:0007669"/>
    <property type="project" value="UniProtKB-KW"/>
</dbReference>
<sequence>MQKVLIVDDEEVLRMLIEDTLEDLEHVEIHTAENGAEALTKLSEQLYDLVILDYMMPEMTGIEVLEALDAEQKNAMPIMMLTAKAQENDRSKAREAGARFFMPKPFSPMELLQIVEGILNENSDTL</sequence>
<dbReference type="Pfam" id="PF00072">
    <property type="entry name" value="Response_reg"/>
    <property type="match status" value="1"/>
</dbReference>